<dbReference type="Proteomes" id="UP000325116">
    <property type="component" value="Unassembled WGS sequence"/>
</dbReference>
<reference evidence="8 9" key="1">
    <citation type="journal article" date="1992" name="Lakartidningen">
        <title>[Penicillin V and not amoxicillin is the first choice preparation in acute otitis].</title>
        <authorList>
            <person name="Kamme C."/>
            <person name="Lundgren K."/>
            <person name="Prellner K."/>
        </authorList>
    </citation>
    <scope>NUCLEOTIDE SEQUENCE [LARGE SCALE GENOMIC DNA]</scope>
    <source>
        <strain evidence="8 9">W1</strain>
    </source>
</reference>
<keyword evidence="5" id="KW-0560">Oxidoreductase</keyword>
<evidence type="ECO:0000259" key="7">
    <source>
        <dbReference type="Pfam" id="PF16901"/>
    </source>
</evidence>
<comment type="cofactor">
    <cofactor evidence="1">
        <name>FAD</name>
        <dbReference type="ChEBI" id="CHEBI:57692"/>
    </cofactor>
</comment>
<comment type="caution">
    <text evidence="8">The sequence shown here is derived from an EMBL/GenBank/DDBJ whole genome shotgun (WGS) entry which is preliminary data.</text>
</comment>
<dbReference type="InterPro" id="IPR038299">
    <property type="entry name" value="DAO_C_sf"/>
</dbReference>
<keyword evidence="3" id="KW-0285">Flavoprotein</keyword>
<keyword evidence="4" id="KW-0274">FAD</keyword>
<protein>
    <submittedName>
        <fullName evidence="8">FAD-dependent oxidoreductase</fullName>
    </submittedName>
</protein>
<gene>
    <name evidence="8" type="ORF">EPJ80_10005</name>
</gene>
<organism evidence="8 9">
    <name type="scientific">Brachyspira aalborgi</name>
    <dbReference type="NCBI Taxonomy" id="29522"/>
    <lineage>
        <taxon>Bacteria</taxon>
        <taxon>Pseudomonadati</taxon>
        <taxon>Spirochaetota</taxon>
        <taxon>Spirochaetia</taxon>
        <taxon>Brachyspirales</taxon>
        <taxon>Brachyspiraceae</taxon>
        <taxon>Brachyspira</taxon>
    </lineage>
</organism>
<dbReference type="InterPro" id="IPR036188">
    <property type="entry name" value="FAD/NAD-bd_sf"/>
</dbReference>
<dbReference type="RefSeq" id="WP_147758863.1">
    <property type="nucleotide sequence ID" value="NZ_SAXT01000005.1"/>
</dbReference>
<evidence type="ECO:0000259" key="6">
    <source>
        <dbReference type="Pfam" id="PF01266"/>
    </source>
</evidence>
<dbReference type="PANTHER" id="PTHR11985">
    <property type="entry name" value="GLYCEROL-3-PHOSPHATE DEHYDROGENASE"/>
    <property type="match status" value="1"/>
</dbReference>
<dbReference type="EMBL" id="SAXT01000005">
    <property type="protein sequence ID" value="TXJ12019.1"/>
    <property type="molecule type" value="Genomic_DNA"/>
</dbReference>
<evidence type="ECO:0000256" key="1">
    <source>
        <dbReference type="ARBA" id="ARBA00001974"/>
    </source>
</evidence>
<dbReference type="GO" id="GO:0004368">
    <property type="term" value="F:glycerol-3-phosphate dehydrogenase (quinone) activity"/>
    <property type="evidence" value="ECO:0007669"/>
    <property type="project" value="InterPro"/>
</dbReference>
<dbReference type="Gene3D" id="3.30.9.10">
    <property type="entry name" value="D-Amino Acid Oxidase, subunit A, domain 2"/>
    <property type="match status" value="1"/>
</dbReference>
<evidence type="ECO:0000256" key="2">
    <source>
        <dbReference type="ARBA" id="ARBA00007330"/>
    </source>
</evidence>
<dbReference type="Gene3D" id="1.10.8.870">
    <property type="entry name" value="Alpha-glycerophosphate oxidase, cap domain"/>
    <property type="match status" value="1"/>
</dbReference>
<dbReference type="Pfam" id="PF01266">
    <property type="entry name" value="DAO"/>
    <property type="match status" value="1"/>
</dbReference>
<feature type="domain" description="FAD dependent oxidoreductase" evidence="6">
    <location>
        <begin position="18"/>
        <end position="366"/>
    </location>
</feature>
<feature type="domain" description="Alpha-glycerophosphate oxidase C-terminal" evidence="7">
    <location>
        <begin position="442"/>
        <end position="498"/>
    </location>
</feature>
<dbReference type="InterPro" id="IPR031656">
    <property type="entry name" value="DAO_C"/>
</dbReference>
<dbReference type="PANTHER" id="PTHR11985:SF15">
    <property type="entry name" value="GLYCEROL-3-PHOSPHATE DEHYDROGENASE, MITOCHONDRIAL"/>
    <property type="match status" value="1"/>
</dbReference>
<dbReference type="Gene3D" id="3.50.50.60">
    <property type="entry name" value="FAD/NAD(P)-binding domain"/>
    <property type="match status" value="1"/>
</dbReference>
<accession>A0A5C8CFG2</accession>
<dbReference type="PRINTS" id="PR01001">
    <property type="entry name" value="FADG3PDH"/>
</dbReference>
<name>A0A5C8CFG2_9SPIR</name>
<evidence type="ECO:0000313" key="8">
    <source>
        <dbReference type="EMBL" id="TXJ12019.1"/>
    </source>
</evidence>
<dbReference type="InterPro" id="IPR006076">
    <property type="entry name" value="FAD-dep_OxRdtase"/>
</dbReference>
<evidence type="ECO:0000313" key="9">
    <source>
        <dbReference type="Proteomes" id="UP000325116"/>
    </source>
</evidence>
<dbReference type="GO" id="GO:0046168">
    <property type="term" value="P:glycerol-3-phosphate catabolic process"/>
    <property type="evidence" value="ECO:0007669"/>
    <property type="project" value="TreeGrafter"/>
</dbReference>
<evidence type="ECO:0000256" key="3">
    <source>
        <dbReference type="ARBA" id="ARBA00022630"/>
    </source>
</evidence>
<dbReference type="InterPro" id="IPR000447">
    <property type="entry name" value="G3P_DH_FAD-dep"/>
</dbReference>
<dbReference type="SUPFAM" id="SSF51905">
    <property type="entry name" value="FAD/NAD(P)-binding domain"/>
    <property type="match status" value="1"/>
</dbReference>
<dbReference type="AlphaFoldDB" id="A0A5C8CFG2"/>
<dbReference type="Pfam" id="PF16901">
    <property type="entry name" value="DAO_C"/>
    <property type="match status" value="1"/>
</dbReference>
<evidence type="ECO:0000256" key="5">
    <source>
        <dbReference type="ARBA" id="ARBA00023002"/>
    </source>
</evidence>
<sequence length="518" mass="59200">MRKTRDEILSNIGNNRYDIIIIGGGVIGATIAFKTSRVGLSTLLLEKHDFSFGASSRTGKILNGGYNDLTTKNIISTIYKVRERNNLIYKSSASQTGILYPIYEYGKSGIFGQELKSNFYDLLSIFSQIKRHTSHSRNSALECLPDLINNDVIAGIEYNEGMLDDSRYVMELLLKAEENGADILNYAEVKIFEYNNKEIQKVILSDKITGRIYETSAKDIVISAGAWGHELSSTLPNGSFDNKVQYIKASHLIVNSDIIHINKSVVLPKIKDRPNVFLMKWKDTLIIGPTIKKYNGNLDCIYATSDEIEYLLDIYNTYFSSIVNKNHIITTQSGMMPVNSTDIKIHSHPNYRLFLVEGGSFTLSSLIAVKTLLKIYGKPHKWFSVGKFMNNKIDKKIEWVLKKETIDFLINYFNSVDLAIRLNEFCKNDSSLLVNVGLDERIPRGLIKYFVEVEHALHLDDIMIRRLRFILTENDCGTLLAEHIAEEMANILGWNQKRIEWEIKRYRTEIKRARVSLY</sequence>
<dbReference type="GO" id="GO:0006071">
    <property type="term" value="P:glycerol metabolic process"/>
    <property type="evidence" value="ECO:0007669"/>
    <property type="project" value="UniProtKB-KW"/>
</dbReference>
<comment type="similarity">
    <text evidence="2">Belongs to the FAD-dependent glycerol-3-phosphate dehydrogenase family.</text>
</comment>
<evidence type="ECO:0000256" key="4">
    <source>
        <dbReference type="ARBA" id="ARBA00022827"/>
    </source>
</evidence>
<proteinExistence type="inferred from homology"/>